<organism evidence="6 7">
    <name type="scientific">Mucilaginibacter aquatilis</name>
    <dbReference type="NCBI Taxonomy" id="1517760"/>
    <lineage>
        <taxon>Bacteria</taxon>
        <taxon>Pseudomonadati</taxon>
        <taxon>Bacteroidota</taxon>
        <taxon>Sphingobacteriia</taxon>
        <taxon>Sphingobacteriales</taxon>
        <taxon>Sphingobacteriaceae</taxon>
        <taxon>Mucilaginibacter</taxon>
    </lineage>
</organism>
<feature type="domain" description="CshA" evidence="3">
    <location>
        <begin position="609"/>
        <end position="696"/>
    </location>
</feature>
<reference evidence="6 7" key="1">
    <citation type="submission" date="2019-12" db="EMBL/GenBank/DDBJ databases">
        <title>Mucilaginibacter sp. HME9299 genome sequencing and assembly.</title>
        <authorList>
            <person name="Kang H."/>
            <person name="Kim H."/>
            <person name="Joh K."/>
        </authorList>
    </citation>
    <scope>NUCLEOTIDE SEQUENCE [LARGE SCALE GENOMIC DNA]</scope>
    <source>
        <strain evidence="6 7">HME9299</strain>
    </source>
</reference>
<dbReference type="InterPro" id="IPR026341">
    <property type="entry name" value="T9SS_type_B"/>
</dbReference>
<dbReference type="Gene3D" id="2.60.40.3440">
    <property type="match status" value="3"/>
</dbReference>
<accession>A0A6I4IGL6</accession>
<dbReference type="Pfam" id="PF19076">
    <property type="entry name" value="CshA_repeat"/>
    <property type="match status" value="1"/>
</dbReference>
<dbReference type="InterPro" id="IPR055354">
    <property type="entry name" value="DUF7507"/>
</dbReference>
<evidence type="ECO:0000259" key="4">
    <source>
        <dbReference type="Pfam" id="PF20009"/>
    </source>
</evidence>
<name>A0A6I4IGL6_9SPHI</name>
<dbReference type="Pfam" id="PF20009">
    <property type="entry name" value="GEVED"/>
    <property type="match status" value="1"/>
</dbReference>
<feature type="signal peptide" evidence="1">
    <location>
        <begin position="1"/>
        <end position="24"/>
    </location>
</feature>
<dbReference type="InterPro" id="IPR040683">
    <property type="entry name" value="CshA_NR2"/>
</dbReference>
<dbReference type="NCBIfam" id="TIGR04131">
    <property type="entry name" value="Bac_Flav_CTERM"/>
    <property type="match status" value="1"/>
</dbReference>
<comment type="caution">
    <text evidence="6">The sequence shown here is derived from an EMBL/GenBank/DDBJ whole genome shotgun (WGS) entry which is preliminary data.</text>
</comment>
<evidence type="ECO:0000256" key="1">
    <source>
        <dbReference type="SAM" id="SignalP"/>
    </source>
</evidence>
<dbReference type="InterPro" id="IPR026395">
    <property type="entry name" value="CshA_fibril"/>
</dbReference>
<feature type="domain" description="DUF7507" evidence="5">
    <location>
        <begin position="969"/>
        <end position="1066"/>
    </location>
</feature>
<proteinExistence type="predicted"/>
<dbReference type="Proteomes" id="UP000434850">
    <property type="component" value="Unassembled WGS sequence"/>
</dbReference>
<keyword evidence="1" id="KW-0732">Signal</keyword>
<feature type="domain" description="DUF7507" evidence="5">
    <location>
        <begin position="1095"/>
        <end position="1187"/>
    </location>
</feature>
<evidence type="ECO:0000313" key="6">
    <source>
        <dbReference type="EMBL" id="MVN92686.1"/>
    </source>
</evidence>
<dbReference type="Pfam" id="PF24346">
    <property type="entry name" value="DUF7507"/>
    <property type="match status" value="2"/>
</dbReference>
<dbReference type="InterPro" id="IPR045474">
    <property type="entry name" value="GEVED"/>
</dbReference>
<evidence type="ECO:0000259" key="3">
    <source>
        <dbReference type="Pfam" id="PF19076"/>
    </source>
</evidence>
<dbReference type="OrthoDB" id="5726170at2"/>
<gene>
    <name evidence="6" type="ORF">GO816_16235</name>
</gene>
<dbReference type="EMBL" id="WQLA01000007">
    <property type="protein sequence ID" value="MVN92686.1"/>
    <property type="molecule type" value="Genomic_DNA"/>
</dbReference>
<dbReference type="NCBIfam" id="TIGR04225">
    <property type="entry name" value="CshA_fibril_rpt"/>
    <property type="match status" value="1"/>
</dbReference>
<evidence type="ECO:0000259" key="2">
    <source>
        <dbReference type="Pfam" id="PF18651"/>
    </source>
</evidence>
<dbReference type="NCBIfam" id="NF012211">
    <property type="entry name" value="tand_rpt_95"/>
    <property type="match status" value="1"/>
</dbReference>
<dbReference type="Pfam" id="PF17963">
    <property type="entry name" value="Big_9"/>
    <property type="match status" value="3"/>
</dbReference>
<dbReference type="Gene3D" id="2.60.40.2810">
    <property type="match status" value="1"/>
</dbReference>
<dbReference type="Pfam" id="PF18651">
    <property type="entry name" value="CshA_NR2"/>
    <property type="match status" value="1"/>
</dbReference>
<dbReference type="RefSeq" id="WP_157543011.1">
    <property type="nucleotide sequence ID" value="NZ_WQLA01000007.1"/>
</dbReference>
<evidence type="ECO:0000313" key="7">
    <source>
        <dbReference type="Proteomes" id="UP000434850"/>
    </source>
</evidence>
<feature type="chain" id="PRO_5026169702" evidence="1">
    <location>
        <begin position="25"/>
        <end position="1381"/>
    </location>
</feature>
<evidence type="ECO:0000259" key="5">
    <source>
        <dbReference type="Pfam" id="PF24346"/>
    </source>
</evidence>
<keyword evidence="7" id="KW-1185">Reference proteome</keyword>
<protein>
    <submittedName>
        <fullName evidence="6">Tandem-95 repeat protein</fullName>
    </submittedName>
</protein>
<feature type="domain" description="GEVED" evidence="4">
    <location>
        <begin position="373"/>
        <end position="459"/>
    </location>
</feature>
<feature type="domain" description="Surface adhesin CshA non-repetitive" evidence="2">
    <location>
        <begin position="38"/>
        <end position="258"/>
    </location>
</feature>
<dbReference type="Pfam" id="PF13585">
    <property type="entry name" value="CHU_C"/>
    <property type="match status" value="1"/>
</dbReference>
<sequence>MLNKYLLRVALLFVFICGAFSASAQYAIGGSAGVKLANSVYWLTWDRSAPGSTLIETPVGYSSSNIISGTYVWQFSPTVRITAVINNQTFSTGAGMTSYTPGSYFGDGLDLIYSGNNLPKPDSRGVPNSGIATTNGGTVTFDIDIKVAILINNVWTNISYPGMIIADAESIDSGGEYISGNTPNTVAWQLLNKRTQGNVADIHYKMDLSNGGKSFRLYADLPPGNFGVQAVMFARGASSLNNVSMKGSGITAMAIGFVLPFDSGDVPLSYGVTGHYIDDFEQTTYYPGDGTYEVVNYNTSPLTPKAHVYIGANNLDPDGQPKGGVNADSDDLIDNPDESTLSPASLPTVKVNQQGDVVLNVTATNEKAVPAILYGWIDFNGDGIFGIDELIRVTVPANTINQPFTLTFPNAMFAGKVKVGPLYARLRITTTNLLDDATTPADDRSISFAADGEAEDYRLKDIIGVTISGTVVNDGNGAADNAIAGNGLQSVGGKQLFAYLVDAAGVIVNKATVAANGTYALANNNNGNYTVAISTNDVAVGGNLAAVAANLPAGFEASGAFYGNNNAGNSGIKPGTPNLQIAVSTPGTSLDVTNVNFGINQAPVTVADAGTTGIGQPITLNITSNDTDADGTINLTTVQLIHPADNAKKTSVTILNQGTYTVNATNGSVTFTPLATFTGKATPIAYTVRDNYGTESVSALISISIKPIGTADTDVAPINTPVTTTVKANDGPSATGTTVTAINGAHGTTTVNTNGQVIYTPNTGYAGIDTYTYTLTTPDGIVSDPITVTINIKPVGINDADVTPINTPVPTIVKSNDGSSGIGTTVTPTNGLHGTTAVDATGRVVYTPVNNYIGKDTYTYTLTTPDGIVSDPITVTINIKPVGVNDVATTPLNTPVNITVKNNDGPSANGTTVTPTNGARGITTVDANGRVTYSPIAGYVGNDTFTYTLTTPDGVVSDPITVNVTIYASSINLTKVATNGYSKAGDVINYTLVVTNTGSTTLSNVTVTDAGADAGSISPATIATLAPNASATVTARHTVVQADVTARFYSNQATASGTDANGIAVSKRSDNPATGPAEDPTVVAITAAPPTGAISLTKTGVFNSYFITYTFEIRNTGSAVINSVNLTDIKLGLNNSTITLPVGGLQPGGVVNYSLNYTLTQADKDAGIVRNNAIVNAVDAGGNPLTSPASVETSFPKSPVATNDADFTGVNTPVTVNVLGNDNSGNSTFNQQSIEIISQPANGRVVIGGNGTVTYTPNTGYAGTDVFTYRVRDLNGYYTNVATVTINISATSLLKIPNLFTPNGDGINDVFEIRGLEKFSQNELIIVNRWGNEVFHQSGYKNTWTGEGLNEGTYYYILKVKTTDWQVLKGYITLMRTLRNN</sequence>